<protein>
    <submittedName>
        <fullName evidence="4">Membrane protein</fullName>
    </submittedName>
</protein>
<sequence>MITQDWRKVGQLGRQTALGVAAQLLLLALLWSTVGLGPVGWLTGTLFGVTVCAVLLRSGKPGLGPADKVTLARATLVGGVTALVADAAGGAHIGATVAMTTCALMLDFVDGLVARRTGTSSSLGARFDMEVDAFLLLVLSIYLAFALGPWVIAIGGMRYAFVAAARALPWMNAPLPPSFARKTVAALQGIVLLVATAGVLPGSVNVTLVALALTSLVWSFTRDVVWLWQSRPRCGRVGSVPAARYPAGRSRATLP</sequence>
<evidence type="ECO:0000313" key="5">
    <source>
        <dbReference type="Proteomes" id="UP000631535"/>
    </source>
</evidence>
<keyword evidence="3" id="KW-0472">Membrane</keyword>
<reference evidence="5" key="1">
    <citation type="journal article" date="2019" name="Int. J. Syst. Evol. Microbiol.">
        <title>The Global Catalogue of Microorganisms (GCM) 10K type strain sequencing project: providing services to taxonomists for standard genome sequencing and annotation.</title>
        <authorList>
            <consortium name="The Broad Institute Genomics Platform"/>
            <consortium name="The Broad Institute Genome Sequencing Center for Infectious Disease"/>
            <person name="Wu L."/>
            <person name="Ma J."/>
        </authorList>
    </citation>
    <scope>NUCLEOTIDE SEQUENCE [LARGE SCALE GENOMIC DNA]</scope>
    <source>
        <strain evidence="5">CGMCC 4.7178</strain>
    </source>
</reference>
<dbReference type="EMBL" id="BMMP01000002">
    <property type="protein sequence ID" value="GGO43052.1"/>
    <property type="molecule type" value="Genomic_DNA"/>
</dbReference>
<keyword evidence="1 2" id="KW-0808">Transferase</keyword>
<dbReference type="Pfam" id="PF01066">
    <property type="entry name" value="CDP-OH_P_transf"/>
    <property type="match status" value="1"/>
</dbReference>
<gene>
    <name evidence="4" type="ORF">GCM10012287_05280</name>
</gene>
<proteinExistence type="inferred from homology"/>
<comment type="similarity">
    <text evidence="2">Belongs to the CDP-alcohol phosphatidyltransferase class-I family.</text>
</comment>
<evidence type="ECO:0000256" key="3">
    <source>
        <dbReference type="SAM" id="Phobius"/>
    </source>
</evidence>
<dbReference type="InterPro" id="IPR043130">
    <property type="entry name" value="CDP-OH_PTrfase_TM_dom"/>
</dbReference>
<comment type="caution">
    <text evidence="4">The sequence shown here is derived from an EMBL/GenBank/DDBJ whole genome shotgun (WGS) entry which is preliminary data.</text>
</comment>
<name>A0ABQ2LU20_9ACTN</name>
<dbReference type="InterPro" id="IPR000462">
    <property type="entry name" value="CDP-OH_P_trans"/>
</dbReference>
<evidence type="ECO:0000256" key="2">
    <source>
        <dbReference type="RuleBase" id="RU003750"/>
    </source>
</evidence>
<keyword evidence="5" id="KW-1185">Reference proteome</keyword>
<feature type="transmembrane region" description="Helical" evidence="3">
    <location>
        <begin position="185"/>
        <end position="213"/>
    </location>
</feature>
<keyword evidence="3" id="KW-0812">Transmembrane</keyword>
<dbReference type="InterPro" id="IPR048254">
    <property type="entry name" value="CDP_ALCOHOL_P_TRANSF_CS"/>
</dbReference>
<organism evidence="4 5">
    <name type="scientific">Streptomyces daqingensis</name>
    <dbReference type="NCBI Taxonomy" id="1472640"/>
    <lineage>
        <taxon>Bacteria</taxon>
        <taxon>Bacillati</taxon>
        <taxon>Actinomycetota</taxon>
        <taxon>Actinomycetes</taxon>
        <taxon>Kitasatosporales</taxon>
        <taxon>Streptomycetaceae</taxon>
        <taxon>Streptomyces</taxon>
    </lineage>
</organism>
<dbReference type="PROSITE" id="PS00379">
    <property type="entry name" value="CDP_ALCOHOL_P_TRANSF"/>
    <property type="match status" value="1"/>
</dbReference>
<feature type="transmembrane region" description="Helical" evidence="3">
    <location>
        <begin position="38"/>
        <end position="56"/>
    </location>
</feature>
<feature type="transmembrane region" description="Helical" evidence="3">
    <location>
        <begin position="134"/>
        <end position="165"/>
    </location>
</feature>
<keyword evidence="3" id="KW-1133">Transmembrane helix</keyword>
<dbReference type="Proteomes" id="UP000631535">
    <property type="component" value="Unassembled WGS sequence"/>
</dbReference>
<dbReference type="RefSeq" id="WP_189035410.1">
    <property type="nucleotide sequence ID" value="NZ_BMMP01000002.1"/>
</dbReference>
<dbReference type="Gene3D" id="1.20.120.1760">
    <property type="match status" value="1"/>
</dbReference>
<accession>A0ABQ2LU20</accession>
<evidence type="ECO:0000256" key="1">
    <source>
        <dbReference type="ARBA" id="ARBA00022679"/>
    </source>
</evidence>
<evidence type="ECO:0000313" key="4">
    <source>
        <dbReference type="EMBL" id="GGO43052.1"/>
    </source>
</evidence>
<feature type="transmembrane region" description="Helical" evidence="3">
    <location>
        <begin position="12"/>
        <end position="32"/>
    </location>
</feature>